<accession>A0ABY1PTW4</accession>
<dbReference type="PANTHER" id="PTHR42760:SF133">
    <property type="entry name" value="3-OXOACYL-[ACYL-CARRIER-PROTEIN] REDUCTASE"/>
    <property type="match status" value="1"/>
</dbReference>
<comment type="similarity">
    <text evidence="1">Belongs to the short-chain dehydrogenases/reductases (SDR) family.</text>
</comment>
<protein>
    <submittedName>
        <fullName evidence="3">NAD(P)-dependent dehydrogenase, short-chain alcohol dehydrogenase family</fullName>
    </submittedName>
</protein>
<reference evidence="3 4" key="1">
    <citation type="submission" date="2017-05" db="EMBL/GenBank/DDBJ databases">
        <authorList>
            <person name="Varghese N."/>
            <person name="Submissions S."/>
        </authorList>
    </citation>
    <scope>NUCLEOTIDE SEQUENCE [LARGE SCALE GENOMIC DNA]</scope>
    <source>
        <strain evidence="3 4">DSM 25457</strain>
    </source>
</reference>
<evidence type="ECO:0000256" key="2">
    <source>
        <dbReference type="ARBA" id="ARBA00023002"/>
    </source>
</evidence>
<organism evidence="3 4">
    <name type="scientific">Neorhodopirellula lusitana</name>
    <dbReference type="NCBI Taxonomy" id="445327"/>
    <lineage>
        <taxon>Bacteria</taxon>
        <taxon>Pseudomonadati</taxon>
        <taxon>Planctomycetota</taxon>
        <taxon>Planctomycetia</taxon>
        <taxon>Pirellulales</taxon>
        <taxon>Pirellulaceae</taxon>
        <taxon>Neorhodopirellula</taxon>
    </lineage>
</organism>
<keyword evidence="4" id="KW-1185">Reference proteome</keyword>
<dbReference type="Gene3D" id="3.40.50.720">
    <property type="entry name" value="NAD(P)-binding Rossmann-like Domain"/>
    <property type="match status" value="1"/>
</dbReference>
<evidence type="ECO:0000313" key="4">
    <source>
        <dbReference type="Proteomes" id="UP001158067"/>
    </source>
</evidence>
<dbReference type="InterPro" id="IPR036291">
    <property type="entry name" value="NAD(P)-bd_dom_sf"/>
</dbReference>
<name>A0ABY1PTW4_9BACT</name>
<dbReference type="PRINTS" id="PR00081">
    <property type="entry name" value="GDHRDH"/>
</dbReference>
<dbReference type="SUPFAM" id="SSF51735">
    <property type="entry name" value="NAD(P)-binding Rossmann-fold domains"/>
    <property type="match status" value="1"/>
</dbReference>
<dbReference type="PRINTS" id="PR00080">
    <property type="entry name" value="SDRFAMILY"/>
</dbReference>
<gene>
    <name evidence="3" type="ORF">SAMN06265222_102329</name>
</gene>
<dbReference type="Pfam" id="PF13561">
    <property type="entry name" value="adh_short_C2"/>
    <property type="match status" value="1"/>
</dbReference>
<keyword evidence="2" id="KW-0560">Oxidoreductase</keyword>
<dbReference type="RefSeq" id="WP_283431647.1">
    <property type="nucleotide sequence ID" value="NZ_FXUG01000002.1"/>
</dbReference>
<dbReference type="Proteomes" id="UP001158067">
    <property type="component" value="Unassembled WGS sequence"/>
</dbReference>
<comment type="caution">
    <text evidence="3">The sequence shown here is derived from an EMBL/GenBank/DDBJ whole genome shotgun (WGS) entry which is preliminary data.</text>
</comment>
<proteinExistence type="inferred from homology"/>
<evidence type="ECO:0000313" key="3">
    <source>
        <dbReference type="EMBL" id="SMP47696.1"/>
    </source>
</evidence>
<dbReference type="EMBL" id="FXUG01000002">
    <property type="protein sequence ID" value="SMP47696.1"/>
    <property type="molecule type" value="Genomic_DNA"/>
</dbReference>
<sequence>MDFSNRRIIITGGAGHIGRQLATEIAHGGGRVAIVDRDEATACEVAASICDQVGRDQAVVSFAADLLDQSQTLAAMDRSAEALQGVDGLVHNAAFVGTSELQGWTVPLGQQSADTWRACLEVNLTVPFYVTQHLLDPLSQSGRGSVLMIGSIYGVGGPDQRLYDDTAMGANPAGYGASKGGLIQLTRYLATTMAPKVRVNCLSPGGLFRNQPEKFVARYESRTPLGRMATVDDVVGPAQFLLGDQSAYVTGQNLMVDGGWSAW</sequence>
<evidence type="ECO:0000256" key="1">
    <source>
        <dbReference type="ARBA" id="ARBA00006484"/>
    </source>
</evidence>
<dbReference type="InterPro" id="IPR002347">
    <property type="entry name" value="SDR_fam"/>
</dbReference>
<dbReference type="PANTHER" id="PTHR42760">
    <property type="entry name" value="SHORT-CHAIN DEHYDROGENASES/REDUCTASES FAMILY MEMBER"/>
    <property type="match status" value="1"/>
</dbReference>